<dbReference type="Proteomes" id="UP000016648">
    <property type="component" value="Unassembled WGS sequence"/>
</dbReference>
<dbReference type="GO" id="GO:0020037">
    <property type="term" value="F:heme binding"/>
    <property type="evidence" value="ECO:0007669"/>
    <property type="project" value="InterPro"/>
</dbReference>
<protein>
    <submittedName>
        <fullName evidence="9">Cytochrome c assembly protein</fullName>
    </submittedName>
</protein>
<feature type="domain" description="ResB-like" evidence="8">
    <location>
        <begin position="60"/>
        <end position="181"/>
    </location>
</feature>
<feature type="transmembrane region" description="Helical" evidence="6">
    <location>
        <begin position="65"/>
        <end position="86"/>
    </location>
</feature>
<evidence type="ECO:0000259" key="8">
    <source>
        <dbReference type="Pfam" id="PF05140"/>
    </source>
</evidence>
<evidence type="ECO:0000256" key="1">
    <source>
        <dbReference type="ARBA" id="ARBA00004141"/>
    </source>
</evidence>
<dbReference type="GO" id="GO:0017004">
    <property type="term" value="P:cytochrome complex assembly"/>
    <property type="evidence" value="ECO:0007669"/>
    <property type="project" value="UniProtKB-KW"/>
</dbReference>
<feature type="transmembrane region" description="Helical" evidence="6">
    <location>
        <begin position="517"/>
        <end position="542"/>
    </location>
</feature>
<evidence type="ECO:0000256" key="3">
    <source>
        <dbReference type="ARBA" id="ARBA00022748"/>
    </source>
</evidence>
<feature type="transmembrane region" description="Helical" evidence="6">
    <location>
        <begin position="38"/>
        <end position="58"/>
    </location>
</feature>
<dbReference type="InterPro" id="IPR002541">
    <property type="entry name" value="Cyt_c_assembly"/>
</dbReference>
<dbReference type="PANTHER" id="PTHR30071:SF1">
    <property type="entry name" value="CYTOCHROME B_B6 PROTEIN-RELATED"/>
    <property type="match status" value="1"/>
</dbReference>
<keyword evidence="3" id="KW-0201">Cytochrome c-type biogenesis</keyword>
<gene>
    <name evidence="9" type="ORF">HMPREF9135_2305</name>
</gene>
<feature type="transmembrane region" description="Helical" evidence="6">
    <location>
        <begin position="656"/>
        <end position="680"/>
    </location>
</feature>
<comment type="subcellular location">
    <subcellularLocation>
        <location evidence="1">Membrane</location>
        <topology evidence="1">Multi-pass membrane protein</topology>
    </subcellularLocation>
</comment>
<feature type="transmembrane region" description="Helical" evidence="6">
    <location>
        <begin position="578"/>
        <end position="598"/>
    </location>
</feature>
<feature type="transmembrane region" description="Helical" evidence="6">
    <location>
        <begin position="692"/>
        <end position="712"/>
    </location>
</feature>
<reference evidence="9 10" key="1">
    <citation type="submission" date="2013-08" db="EMBL/GenBank/DDBJ databases">
        <authorList>
            <person name="Durkin A.S."/>
            <person name="Haft D.R."/>
            <person name="McCorrison J."/>
            <person name="Torralba M."/>
            <person name="Gillis M."/>
            <person name="Haft D.H."/>
            <person name="Methe B."/>
            <person name="Sutton G."/>
            <person name="Nelson K.E."/>
        </authorList>
    </citation>
    <scope>NUCLEOTIDE SEQUENCE [LARGE SCALE GENOMIC DNA]</scope>
    <source>
        <strain evidence="9 10">F0067</strain>
    </source>
</reference>
<keyword evidence="4 6" id="KW-1133">Transmembrane helix</keyword>
<evidence type="ECO:0000256" key="4">
    <source>
        <dbReference type="ARBA" id="ARBA00022989"/>
    </source>
</evidence>
<dbReference type="PATRIC" id="fig|1115809.3.peg.1063"/>
<dbReference type="Pfam" id="PF01578">
    <property type="entry name" value="Cytochrom_C_asm"/>
    <property type="match status" value="1"/>
</dbReference>
<feature type="transmembrane region" description="Helical" evidence="6">
    <location>
        <begin position="719"/>
        <end position="740"/>
    </location>
</feature>
<comment type="caution">
    <text evidence="9">The sequence shown here is derived from an EMBL/GenBank/DDBJ whole genome shotgun (WGS) entry which is preliminary data.</text>
</comment>
<feature type="transmembrane region" description="Helical" evidence="6">
    <location>
        <begin position="618"/>
        <end position="644"/>
    </location>
</feature>
<dbReference type="RefSeq" id="WP_021589409.1">
    <property type="nucleotide sequence ID" value="NZ_AWEY01000017.1"/>
</dbReference>
<dbReference type="EMBL" id="AWEY01000017">
    <property type="protein sequence ID" value="ERK39567.1"/>
    <property type="molecule type" value="Genomic_DNA"/>
</dbReference>
<accession>U2QL85</accession>
<evidence type="ECO:0000256" key="5">
    <source>
        <dbReference type="ARBA" id="ARBA00023136"/>
    </source>
</evidence>
<name>U2QL85_9BACT</name>
<keyword evidence="10" id="KW-1185">Reference proteome</keyword>
<dbReference type="AlphaFoldDB" id="U2QL85"/>
<feature type="transmembrane region" description="Helical" evidence="6">
    <location>
        <begin position="7"/>
        <end position="26"/>
    </location>
</feature>
<dbReference type="InterPro" id="IPR007816">
    <property type="entry name" value="ResB-like_domain"/>
</dbReference>
<keyword evidence="2 6" id="KW-0812">Transmembrane</keyword>
<sequence>MLKKFSCVIYILTLVVLGIATVIEHAEGNAFVARHVYGAWWFSLLWALLAATGVAYIIRKRVRRWSILLLHLSLVVILVGAGITRFTSYKGVVHLRGDAPTREYRDVVSMGEPQKHPLPFLLKLDKFDVHYHAGTSSAADYSTRFVIIDGNRTIHAAVSMNKVFHYRGIRFFQSNYDDDHRGSYLSLNSDPWGVPVTYTGYALLFFSLLWLLVDPTGVFRSLLRHPVLQKGAGVLGLLFCLSQGVRAQAVLPKETAGKMGQLFMLYNDRICPMQTFALDFTKKLHGSRSYKGMTAEQVVSGWIFHNDDWANEPFIRVKSGAVREALKLDEYCSLNRFFDGPGGGYVLGPYVQEYYEGNDDKLHRQIVDIDRKIALIMELRRGSQLKLFPYTTPARSKGEGGATVWYSPTDTLPATMEHRHAEYIGNVFSLIFADVKAGNLQRVDEFFVRMKYYQKTNAGTTLPTPLRFKAERLYNAIPLATILFMVNLAMGIVTLLLTIRGLTSGRPLVRGVTDGVVVAGAVLLSALSFAALTLALSLRWIVSGTIPLSNGYESMLSVAWFVQLFTIVLSLRVRHLTLLISCFGFLLSGFFLLVSHIGQMDPAIGQLMPVLDSPLLSVHVSVVMMSYALLALTFICAVMGLCLPSQGEKLQVLSRVFLYPAIVTLGLGIFIGAIWANVSWGAYWSWDPKETWALITFMVYAVVLHTQSLPVFSRPRAYHLYMSLAFLSILMTFFGVNYVLGGMHSYA</sequence>
<dbReference type="Pfam" id="PF05140">
    <property type="entry name" value="ResB"/>
    <property type="match status" value="1"/>
</dbReference>
<feature type="domain" description="Cytochrome c assembly protein" evidence="7">
    <location>
        <begin position="548"/>
        <end position="744"/>
    </location>
</feature>
<evidence type="ECO:0000313" key="9">
    <source>
        <dbReference type="EMBL" id="ERK39567.1"/>
    </source>
</evidence>
<dbReference type="PANTHER" id="PTHR30071">
    <property type="entry name" value="HEME EXPORTER PROTEIN C"/>
    <property type="match status" value="1"/>
</dbReference>
<organism evidence="9 10">
    <name type="scientific">Segatella baroniae F0067</name>
    <dbReference type="NCBI Taxonomy" id="1115809"/>
    <lineage>
        <taxon>Bacteria</taxon>
        <taxon>Pseudomonadati</taxon>
        <taxon>Bacteroidota</taxon>
        <taxon>Bacteroidia</taxon>
        <taxon>Bacteroidales</taxon>
        <taxon>Prevotellaceae</taxon>
        <taxon>Segatella</taxon>
    </lineage>
</organism>
<dbReference type="GO" id="GO:0005886">
    <property type="term" value="C:plasma membrane"/>
    <property type="evidence" value="ECO:0007669"/>
    <property type="project" value="TreeGrafter"/>
</dbReference>
<evidence type="ECO:0000256" key="2">
    <source>
        <dbReference type="ARBA" id="ARBA00022692"/>
    </source>
</evidence>
<evidence type="ECO:0000259" key="7">
    <source>
        <dbReference type="Pfam" id="PF01578"/>
    </source>
</evidence>
<evidence type="ECO:0000313" key="10">
    <source>
        <dbReference type="Proteomes" id="UP000016648"/>
    </source>
</evidence>
<evidence type="ECO:0000256" key="6">
    <source>
        <dbReference type="SAM" id="Phobius"/>
    </source>
</evidence>
<proteinExistence type="predicted"/>
<dbReference type="InterPro" id="IPR045062">
    <property type="entry name" value="Cyt_c_biogenesis_CcsA/CcmC"/>
</dbReference>
<feature type="transmembrane region" description="Helical" evidence="6">
    <location>
        <begin position="554"/>
        <end position="571"/>
    </location>
</feature>
<feature type="transmembrane region" description="Helical" evidence="6">
    <location>
        <begin position="473"/>
        <end position="497"/>
    </location>
</feature>
<keyword evidence="5 6" id="KW-0472">Membrane</keyword>